<name>A0A7G5ECA2_9BURK</name>
<feature type="domain" description="Gp5/Type VI secretion system Vgr C-terminal trimerisation" evidence="6">
    <location>
        <begin position="473"/>
        <end position="594"/>
    </location>
</feature>
<evidence type="ECO:0000256" key="4">
    <source>
        <dbReference type="SAM" id="MobiDB-lite"/>
    </source>
</evidence>
<dbReference type="PANTHER" id="PTHR32305:SF15">
    <property type="entry name" value="PROTEIN RHSA-RELATED"/>
    <property type="match status" value="1"/>
</dbReference>
<dbReference type="InterPro" id="IPR050708">
    <property type="entry name" value="T6SS_VgrG/RHS"/>
</dbReference>
<feature type="compositionally biased region" description="Gly residues" evidence="4">
    <location>
        <begin position="690"/>
        <end position="704"/>
    </location>
</feature>
<evidence type="ECO:0000256" key="3">
    <source>
        <dbReference type="ARBA" id="ARBA00022525"/>
    </source>
</evidence>
<dbReference type="RefSeq" id="WP_182326061.1">
    <property type="nucleotide sequence ID" value="NZ_CP058554.1"/>
</dbReference>
<evidence type="ECO:0000313" key="8">
    <source>
        <dbReference type="Proteomes" id="UP000515240"/>
    </source>
</evidence>
<dbReference type="SUPFAM" id="SSF69255">
    <property type="entry name" value="gp5 N-terminal domain-like"/>
    <property type="match status" value="1"/>
</dbReference>
<dbReference type="Gene3D" id="4.10.220.110">
    <property type="match status" value="1"/>
</dbReference>
<feature type="region of interest" description="Disordered" evidence="4">
    <location>
        <begin position="355"/>
        <end position="383"/>
    </location>
</feature>
<dbReference type="Pfam" id="PF22178">
    <property type="entry name" value="Gp5_trimer_C"/>
    <property type="match status" value="1"/>
</dbReference>
<comment type="subcellular location">
    <subcellularLocation>
        <location evidence="1">Secreted</location>
    </subcellularLocation>
</comment>
<dbReference type="InterPro" id="IPR037026">
    <property type="entry name" value="Vgr_OB-fold_dom_sf"/>
</dbReference>
<dbReference type="InterPro" id="IPR017847">
    <property type="entry name" value="T6SS_RhsGE_Vgr_subset"/>
</dbReference>
<organism evidence="7 8">
    <name type="scientific">Comamonas piscis</name>
    <dbReference type="NCBI Taxonomy" id="1562974"/>
    <lineage>
        <taxon>Bacteria</taxon>
        <taxon>Pseudomonadati</taxon>
        <taxon>Pseudomonadota</taxon>
        <taxon>Betaproteobacteria</taxon>
        <taxon>Burkholderiales</taxon>
        <taxon>Comamonadaceae</taxon>
        <taxon>Comamonas</taxon>
    </lineage>
</organism>
<evidence type="ECO:0000259" key="5">
    <source>
        <dbReference type="Pfam" id="PF04717"/>
    </source>
</evidence>
<sequence length="778" mass="86862">MVNRTFVAHSPLGEQLQFRSLEGSEQISRLFEYRVRLISESQGISAKSLLGKDMSIEIDLTTEIHGGDTRFLSGQITQFSFTGKDGAFYAYEAVLRPWLWHATRRTDFKIFQCKTVPEIVQEVLAPYGFVIDQKLIGEYRNWKYLVQYGESDFNFVSRLLEMEGAYFFFEHHNGSHTLVLADDIGSHRPLPQGASTHPYYPSDRAAQVRDEDFVDSWVFAEDIASGHFAADDYNFERPRAILDTRQQQPAGHSEDSRERFDWPGGYTDVTDGENYARVRIEQQQAQREMVQGDGNARNMAPGYLFTFSKYPRSDQNKEYLIESASYRFAENVHRSDGGGADHGASYRIRFSAVPKSTAYRSQRSTPKPSTTGPQTAVVTGPPNEEIYTDSFGRVKVQFHWDRYGQKDENSSCWIRVSQTWAGSNYGSMHIPRIGQEVIVDFLNGDPDYPIITGRVYNAMQMPPWDLPANKTQSGIKTRSSKGSAPGAGEKDGPGDANAIRFEDKKGQEQLWLHAQKDQLTEVENDEDKWVGNDRRKVIDRDEFNTIHRDRTEVVDRNEKINVHGWRTEEVDLDETLTVHQNRQRRVDLKEAVDIGISRDKTVGRNETDSIGNNWSINVGLLKTQTIGMAYLQNVGALKMMNIGVNYMQNIGMFMQTHVGMNQSLSVGENQSTKVGSKQTTQVGEQYSLTVGGGDGGGGSGGGAEGASMNIVSPGGEGSGGSGGGKASNIRMTGQNVTVTAANIRLEAQQEIIFSCGDSTLKITPGRIEILSPEDRLNC</sequence>
<dbReference type="KEGG" id="cpis:HS961_01575"/>
<dbReference type="SUPFAM" id="SSF69279">
    <property type="entry name" value="Phage tail proteins"/>
    <property type="match status" value="2"/>
</dbReference>
<dbReference type="AlphaFoldDB" id="A0A7G5ECA2"/>
<keyword evidence="3" id="KW-0964">Secreted</keyword>
<feature type="domain" description="Gp5/Type VI secretion system Vgr protein OB-fold" evidence="5">
    <location>
        <begin position="389"/>
        <end position="456"/>
    </location>
</feature>
<reference evidence="7 8" key="1">
    <citation type="journal article" date="2020" name="G3 (Bethesda)">
        <title>CeMbio - The Caenorhabditis elegans Microbiome Resource.</title>
        <authorList>
            <person name="Dirksen P."/>
            <person name="Assie A."/>
            <person name="Zimmermann J."/>
            <person name="Zhang F."/>
            <person name="Tietje A.M."/>
            <person name="Marsh S.A."/>
            <person name="Felix M.A."/>
            <person name="Shapira M."/>
            <person name="Kaleta C."/>
            <person name="Schulenburg H."/>
            <person name="Samuel B."/>
        </authorList>
    </citation>
    <scope>NUCLEOTIDE SEQUENCE [LARGE SCALE GENOMIC DNA]</scope>
    <source>
        <strain evidence="7 8">BIGb0172</strain>
    </source>
</reference>
<dbReference type="PANTHER" id="PTHR32305">
    <property type="match status" value="1"/>
</dbReference>
<feature type="compositionally biased region" description="Gly residues" evidence="4">
    <location>
        <begin position="714"/>
        <end position="725"/>
    </location>
</feature>
<dbReference type="Gene3D" id="2.40.50.230">
    <property type="entry name" value="Gp5 N-terminal domain"/>
    <property type="match status" value="1"/>
</dbReference>
<accession>A0A7G5ECA2</accession>
<dbReference type="InterPro" id="IPR006531">
    <property type="entry name" value="Gp5/Vgr_OB"/>
</dbReference>
<feature type="region of interest" description="Disordered" evidence="4">
    <location>
        <begin position="243"/>
        <end position="266"/>
    </location>
</feature>
<dbReference type="NCBIfam" id="TIGR01646">
    <property type="entry name" value="vgr_GE"/>
    <property type="match status" value="1"/>
</dbReference>
<evidence type="ECO:0000313" key="7">
    <source>
        <dbReference type="EMBL" id="QMV71627.1"/>
    </source>
</evidence>
<dbReference type="Gene3D" id="3.55.50.10">
    <property type="entry name" value="Baseplate protein-like domains"/>
    <property type="match status" value="1"/>
</dbReference>
<dbReference type="EMBL" id="CP058554">
    <property type="protein sequence ID" value="QMV71627.1"/>
    <property type="molecule type" value="Genomic_DNA"/>
</dbReference>
<proteinExistence type="inferred from homology"/>
<evidence type="ECO:0000256" key="2">
    <source>
        <dbReference type="ARBA" id="ARBA00005558"/>
    </source>
</evidence>
<comment type="similarity">
    <text evidence="2">Belongs to the VgrG protein family.</text>
</comment>
<keyword evidence="8" id="KW-1185">Reference proteome</keyword>
<dbReference type="NCBIfam" id="TIGR03361">
    <property type="entry name" value="VI_Rhs_Vgr"/>
    <property type="match status" value="1"/>
</dbReference>
<feature type="region of interest" description="Disordered" evidence="4">
    <location>
        <begin position="467"/>
        <end position="497"/>
    </location>
</feature>
<dbReference type="InterPro" id="IPR006533">
    <property type="entry name" value="T6SS_Vgr_RhsGE"/>
</dbReference>
<feature type="compositionally biased region" description="Polar residues" evidence="4">
    <location>
        <begin position="358"/>
        <end position="377"/>
    </location>
</feature>
<dbReference type="Gene3D" id="2.30.110.50">
    <property type="match status" value="1"/>
</dbReference>
<gene>
    <name evidence="7" type="primary">tssI</name>
    <name evidence="7" type="ORF">HS961_01575</name>
</gene>
<evidence type="ECO:0000259" key="6">
    <source>
        <dbReference type="Pfam" id="PF22178"/>
    </source>
</evidence>
<protein>
    <submittedName>
        <fullName evidence="7">Type VI secretion system tip protein VgrG</fullName>
    </submittedName>
</protein>
<feature type="compositionally biased region" description="Basic and acidic residues" evidence="4">
    <location>
        <begin position="252"/>
        <end position="261"/>
    </location>
</feature>
<dbReference type="SUPFAM" id="SSF69349">
    <property type="entry name" value="Phage fibre proteins"/>
    <property type="match status" value="2"/>
</dbReference>
<dbReference type="InterPro" id="IPR054030">
    <property type="entry name" value="Gp5_Vgr_C"/>
</dbReference>
<feature type="compositionally biased region" description="Polar residues" evidence="4">
    <location>
        <begin position="469"/>
        <end position="482"/>
    </location>
</feature>
<feature type="region of interest" description="Disordered" evidence="4">
    <location>
        <begin position="690"/>
        <end position="728"/>
    </location>
</feature>
<dbReference type="Pfam" id="PF04717">
    <property type="entry name" value="Phage_base_V"/>
    <property type="match status" value="1"/>
</dbReference>
<evidence type="ECO:0000256" key="1">
    <source>
        <dbReference type="ARBA" id="ARBA00004613"/>
    </source>
</evidence>
<dbReference type="Proteomes" id="UP000515240">
    <property type="component" value="Chromosome"/>
</dbReference>
<dbReference type="GO" id="GO:0005576">
    <property type="term" value="C:extracellular region"/>
    <property type="evidence" value="ECO:0007669"/>
    <property type="project" value="UniProtKB-SubCell"/>
</dbReference>
<dbReference type="Pfam" id="PF05954">
    <property type="entry name" value="Phage_GPD"/>
    <property type="match status" value="1"/>
</dbReference>